<dbReference type="OrthoDB" id="553355at2759"/>
<reference evidence="4" key="1">
    <citation type="journal article" date="2016" name="Nat. Commun.">
        <title>The Gonium pectorale genome demonstrates co-option of cell cycle regulation during the evolution of multicellularity.</title>
        <authorList>
            <person name="Hanschen E.R."/>
            <person name="Marriage T.N."/>
            <person name="Ferris P.J."/>
            <person name="Hamaji T."/>
            <person name="Toyoda A."/>
            <person name="Fujiyama A."/>
            <person name="Neme R."/>
            <person name="Noguchi H."/>
            <person name="Minakuchi Y."/>
            <person name="Suzuki M."/>
            <person name="Kawai-Toyooka H."/>
            <person name="Smith D.R."/>
            <person name="Sparks H."/>
            <person name="Anderson J."/>
            <person name="Bakaric R."/>
            <person name="Luria V."/>
            <person name="Karger A."/>
            <person name="Kirschner M.W."/>
            <person name="Durand P.M."/>
            <person name="Michod R.E."/>
            <person name="Nozaki H."/>
            <person name="Olson B.J."/>
        </authorList>
    </citation>
    <scope>NUCLEOTIDE SEQUENCE [LARGE SCALE GENOMIC DNA]</scope>
    <source>
        <strain evidence="4">NIES-2863</strain>
    </source>
</reference>
<sequence length="1379" mass="139807">MVGARSGYADADGPWTAATALADIIAAASRAFPCAGPPPPPDLERSLVAAATAVAQTAPWPQAAAMLDGLLRMGSLGTRYLSLTLERVAGMPVPGRLPARGHGWQASRWDAGTTRALPGEAPPSATDSVSLLRSLCAVHALPDPAAVRNTPSAIRRLMAHLTPRLRELPGPGALVPLLADLTSCGLRLERHADHAFLMAAGDYLCEPSQLAAAPSPHLRSDSRSPDSNSGGSSSACSGGSRVARAAPQAATSISQPPAASAALGMNGADGPPALLALTPSQLMSVLDSFVRAGVNHPRLVAAALSSVERCMTAFTPSQLARVAGMVGRYANYRHTLMRRLALHIGGHMPAAVAPADVTVMVEVLARSGVREERFLGAVAAYGAQHAEALLAEAQLKEAQRAEALLAEAQHKEAQHAEARMVEAQHAEAHHAEALLAEAHHAELQAAEGEAAAGVEAAGARAVGPEAAAVEEAGRVTPAAGAEEAARVASEQLQGEGVVGETRHSCAEEADAVRGGHGAASGAHTEGLGSLITAFLQAGAETTRIWEPGSAAHGQLPARESAGGKPDCAVCVERIASGQDARTGLVLGNLPFRLEPYRLLDRLQAIPGAVLSMYYMPYDFAAVGTGSPGLGVAYVGVATPEAAAAIVRRLQAAPILGMQRPVTVKYMPASTPNALLSTLLSLRQPHVGYVHRKSTTHSRPVLLYVSGGLRGQQLSLIAHSMATLSFHSASFLDALARIMLHLLRPALADPSLAAALLPPPAPEAGAKRPSFDAPLRHYQASGVKDTTAAGAPAAAAAAAAASASMGSGTQAAGAAAVLSSAAAAVPARAGSLPPLKSALHTLHALASAPDPDALACRQISDVCAAALRAWLPPSAAAEVVAAAAASGGHPPPSPPPAAPVPHPLSLSPPAALPPHDVLDIHVRLLAQALTAAADHGPSRLAHPPLCAAASGLLRCYLPLLRPRAACALLAALVRLRQPAVDRLVRAVAPLLTQPKQLERLSAQALVSLAWACARTGLAEDAGVVGALAERTSQLLSELPTSGAVQMFWALNVLGYADGTCSGGGSAAADDVGVVAESGGGRSGGLYGALLQLLSERYDLGARDLLLLQEAFEVHTRAQAGAAGAAAAGVETKAAAPSPQLQPQLQGGDGGPLEMPPFLRWLVEHVMARATVSDAGSTDSASGHKADCQATKTRPLLAAEDSAACAEATVTVPAPSATSCSFQHEAAVEAGKALPEGPAGGGCPQPDALAPLLFSDQAAARRTLRTAAGGVCTPTASMLAMAGAVSLAGSPSFPAGSRWAGLDRALGDGSASGEGVAAGGRVNADGDAVAAAAWGGLLQQILIAREGIILEEAGGLLVRLHVMRQVEDRMRRVFSGVTAGP</sequence>
<feature type="coiled-coil region" evidence="1">
    <location>
        <begin position="391"/>
        <end position="426"/>
    </location>
</feature>
<evidence type="ECO:0000313" key="3">
    <source>
        <dbReference type="EMBL" id="KXZ51465.1"/>
    </source>
</evidence>
<evidence type="ECO:0000256" key="1">
    <source>
        <dbReference type="SAM" id="Coils"/>
    </source>
</evidence>
<accession>A0A150GNV3</accession>
<keyword evidence="4" id="KW-1185">Reference proteome</keyword>
<gene>
    <name evidence="3" type="ORF">GPECTOR_12g428</name>
</gene>
<feature type="compositionally biased region" description="Low complexity" evidence="2">
    <location>
        <begin position="225"/>
        <end position="241"/>
    </location>
</feature>
<feature type="region of interest" description="Disordered" evidence="2">
    <location>
        <begin position="214"/>
        <end position="241"/>
    </location>
</feature>
<protein>
    <recommendedName>
        <fullName evidence="5">RRM domain-containing protein</fullName>
    </recommendedName>
</protein>
<evidence type="ECO:0008006" key="5">
    <source>
        <dbReference type="Google" id="ProtNLM"/>
    </source>
</evidence>
<feature type="compositionally biased region" description="Pro residues" evidence="2">
    <location>
        <begin position="888"/>
        <end position="901"/>
    </location>
</feature>
<name>A0A150GNV3_GONPE</name>
<feature type="region of interest" description="Disordered" evidence="2">
    <location>
        <begin position="884"/>
        <end position="907"/>
    </location>
</feature>
<evidence type="ECO:0000313" key="4">
    <source>
        <dbReference type="Proteomes" id="UP000075714"/>
    </source>
</evidence>
<keyword evidence="1" id="KW-0175">Coiled coil</keyword>
<organism evidence="3 4">
    <name type="scientific">Gonium pectorale</name>
    <name type="common">Green alga</name>
    <dbReference type="NCBI Taxonomy" id="33097"/>
    <lineage>
        <taxon>Eukaryota</taxon>
        <taxon>Viridiplantae</taxon>
        <taxon>Chlorophyta</taxon>
        <taxon>core chlorophytes</taxon>
        <taxon>Chlorophyceae</taxon>
        <taxon>CS clade</taxon>
        <taxon>Chlamydomonadales</taxon>
        <taxon>Volvocaceae</taxon>
        <taxon>Gonium</taxon>
    </lineage>
</organism>
<dbReference type="EMBL" id="LSYV01000013">
    <property type="protein sequence ID" value="KXZ51465.1"/>
    <property type="molecule type" value="Genomic_DNA"/>
</dbReference>
<comment type="caution">
    <text evidence="3">The sequence shown here is derived from an EMBL/GenBank/DDBJ whole genome shotgun (WGS) entry which is preliminary data.</text>
</comment>
<evidence type="ECO:0000256" key="2">
    <source>
        <dbReference type="SAM" id="MobiDB-lite"/>
    </source>
</evidence>
<proteinExistence type="predicted"/>
<dbReference type="Proteomes" id="UP000075714">
    <property type="component" value="Unassembled WGS sequence"/>
</dbReference>